<dbReference type="AlphaFoldDB" id="A0A9P9H076"/>
<feature type="region of interest" description="Disordered" evidence="1">
    <location>
        <begin position="1"/>
        <end position="27"/>
    </location>
</feature>
<evidence type="ECO:0000313" key="3">
    <source>
        <dbReference type="Proteomes" id="UP000736672"/>
    </source>
</evidence>
<dbReference type="EMBL" id="JAGTJS010000015">
    <property type="protein sequence ID" value="KAH7247940.1"/>
    <property type="molecule type" value="Genomic_DNA"/>
</dbReference>
<sequence>MSPFFRHRPPASDDASESSGGATHGDAVEKYSNTLAIELQARRRVRTLQYDYAEKVHGASSRLVPFRQCRSRLVERGRTDVVCVFPVRRTLGSPRPRSAAWEKTVGWGGETCIPEGLMEGNFPAPIGRRDEEGHRTRPSAKTMGVGIVLVHGLEGGLEFSPAAAGATPGNTWLVECRARRSLRTSGMGEGKMLRLFSAGGERERFDM</sequence>
<accession>A0A9P9H076</accession>
<reference evidence="2" key="1">
    <citation type="journal article" date="2021" name="Nat. Commun.">
        <title>Genetic determinants of endophytism in the Arabidopsis root mycobiome.</title>
        <authorList>
            <person name="Mesny F."/>
            <person name="Miyauchi S."/>
            <person name="Thiergart T."/>
            <person name="Pickel B."/>
            <person name="Atanasova L."/>
            <person name="Karlsson M."/>
            <person name="Huettel B."/>
            <person name="Barry K.W."/>
            <person name="Haridas S."/>
            <person name="Chen C."/>
            <person name="Bauer D."/>
            <person name="Andreopoulos W."/>
            <person name="Pangilinan J."/>
            <person name="LaButti K."/>
            <person name="Riley R."/>
            <person name="Lipzen A."/>
            <person name="Clum A."/>
            <person name="Drula E."/>
            <person name="Henrissat B."/>
            <person name="Kohler A."/>
            <person name="Grigoriev I.V."/>
            <person name="Martin F.M."/>
            <person name="Hacquard S."/>
        </authorList>
    </citation>
    <scope>NUCLEOTIDE SEQUENCE</scope>
    <source>
        <strain evidence="2">FSSC 5 MPI-SDFR-AT-0091</strain>
    </source>
</reference>
<gene>
    <name evidence="2" type="ORF">B0J15DRAFT_468684</name>
</gene>
<name>A0A9P9H076_FUSSL</name>
<organism evidence="2 3">
    <name type="scientific">Fusarium solani</name>
    <name type="common">Filamentous fungus</name>
    <dbReference type="NCBI Taxonomy" id="169388"/>
    <lineage>
        <taxon>Eukaryota</taxon>
        <taxon>Fungi</taxon>
        <taxon>Dikarya</taxon>
        <taxon>Ascomycota</taxon>
        <taxon>Pezizomycotina</taxon>
        <taxon>Sordariomycetes</taxon>
        <taxon>Hypocreomycetidae</taxon>
        <taxon>Hypocreales</taxon>
        <taxon>Nectriaceae</taxon>
        <taxon>Fusarium</taxon>
        <taxon>Fusarium solani species complex</taxon>
    </lineage>
</organism>
<keyword evidence="3" id="KW-1185">Reference proteome</keyword>
<protein>
    <submittedName>
        <fullName evidence="2">Uncharacterized protein</fullName>
    </submittedName>
</protein>
<evidence type="ECO:0000313" key="2">
    <source>
        <dbReference type="EMBL" id="KAH7247940.1"/>
    </source>
</evidence>
<dbReference type="Proteomes" id="UP000736672">
    <property type="component" value="Unassembled WGS sequence"/>
</dbReference>
<evidence type="ECO:0000256" key="1">
    <source>
        <dbReference type="SAM" id="MobiDB-lite"/>
    </source>
</evidence>
<comment type="caution">
    <text evidence="2">The sequence shown here is derived from an EMBL/GenBank/DDBJ whole genome shotgun (WGS) entry which is preliminary data.</text>
</comment>
<proteinExistence type="predicted"/>